<feature type="transmembrane region" description="Helical" evidence="1">
    <location>
        <begin position="435"/>
        <end position="462"/>
    </location>
</feature>
<dbReference type="PANTHER" id="PTHR31170">
    <property type="entry name" value="BNAC04G53230D PROTEIN"/>
    <property type="match status" value="1"/>
</dbReference>
<dbReference type="EMBL" id="JBCGBO010000024">
    <property type="protein sequence ID" value="KAK9183325.1"/>
    <property type="molecule type" value="Genomic_DNA"/>
</dbReference>
<dbReference type="Proteomes" id="UP001428341">
    <property type="component" value="Unassembled WGS sequence"/>
</dbReference>
<dbReference type="AlphaFoldDB" id="A0AAP0LWB2"/>
<keyword evidence="1" id="KW-1133">Transmembrane helix</keyword>
<accession>A0AAP0LWB2</accession>
<dbReference type="Pfam" id="PF03140">
    <property type="entry name" value="DUF247"/>
    <property type="match status" value="2"/>
</dbReference>
<name>A0AAP0LWB2_9ROSI</name>
<comment type="caution">
    <text evidence="2">The sequence shown here is derived from an EMBL/GenBank/DDBJ whole genome shotgun (WGS) entry which is preliminary data.</text>
</comment>
<evidence type="ECO:0000313" key="2">
    <source>
        <dbReference type="EMBL" id="KAK9183325.1"/>
    </source>
</evidence>
<protein>
    <submittedName>
        <fullName evidence="2">Uncharacterized protein</fullName>
    </submittedName>
</protein>
<keyword evidence="3" id="KW-1185">Reference proteome</keyword>
<organism evidence="2 3">
    <name type="scientific">Citrus x changshan-huyou</name>
    <dbReference type="NCBI Taxonomy" id="2935761"/>
    <lineage>
        <taxon>Eukaryota</taxon>
        <taxon>Viridiplantae</taxon>
        <taxon>Streptophyta</taxon>
        <taxon>Embryophyta</taxon>
        <taxon>Tracheophyta</taxon>
        <taxon>Spermatophyta</taxon>
        <taxon>Magnoliopsida</taxon>
        <taxon>eudicotyledons</taxon>
        <taxon>Gunneridae</taxon>
        <taxon>Pentapetalae</taxon>
        <taxon>rosids</taxon>
        <taxon>malvids</taxon>
        <taxon>Sapindales</taxon>
        <taxon>Rutaceae</taxon>
        <taxon>Aurantioideae</taxon>
        <taxon>Citrus</taxon>
    </lineage>
</organism>
<gene>
    <name evidence="2" type="ORF">WN944_026476</name>
</gene>
<evidence type="ECO:0000256" key="1">
    <source>
        <dbReference type="SAM" id="Phobius"/>
    </source>
</evidence>
<keyword evidence="1" id="KW-0472">Membrane</keyword>
<proteinExistence type="predicted"/>
<dbReference type="InterPro" id="IPR004158">
    <property type="entry name" value="DUF247_pln"/>
</dbReference>
<dbReference type="PANTHER" id="PTHR31170:SF25">
    <property type="entry name" value="BNAA09G04570D PROTEIN"/>
    <property type="match status" value="1"/>
</dbReference>
<keyword evidence="1" id="KW-0812">Transmembrane</keyword>
<evidence type="ECO:0000313" key="3">
    <source>
        <dbReference type="Proteomes" id="UP001428341"/>
    </source>
</evidence>
<reference evidence="2 3" key="1">
    <citation type="submission" date="2024-05" db="EMBL/GenBank/DDBJ databases">
        <title>Haplotype-resolved chromosome-level genome assembly of Huyou (Citrus changshanensis).</title>
        <authorList>
            <person name="Miao C."/>
            <person name="Chen W."/>
            <person name="Wu Y."/>
            <person name="Wang L."/>
            <person name="Zhao S."/>
            <person name="Grierson D."/>
            <person name="Xu C."/>
            <person name="Chen K."/>
        </authorList>
    </citation>
    <scope>NUCLEOTIDE SEQUENCE [LARGE SCALE GENOMIC DNA]</scope>
    <source>
        <strain evidence="2">01-14</strain>
        <tissue evidence="2">Leaf</tissue>
    </source>
</reference>
<sequence>MAASTFYFLCTSFDVADKQIGHDGDHVSINVDDILDEVPDELYLPTIPKVPEHLRCVDVKAYEPEMIAIGPFTYELRSQNHLKGMEEHKKRYLKKLLERKGKELARTLVSDMRNLEEEARKCYSERVSLTSHKFVEMMLLDACFIVELFRYTSLNNGDDRNDPIFRIIWISRKLGRDLLLVQNQLPLFVLQKVYDRTTTPGEEDFHDMIFKFFSYVFEQAPAPTGGALNAGEEIEHLLDFIYKNLWIARPNIKQVQNGEFTQTARRNTKQVENEEFIRIRCATELKEAGIKFEKMPETEMHELPELPILFEEAKGIMKISELTIDNETGSLLRNLTVYEQYQNARYGPLVSFLDVMDSLINTAKDVKILCKSGILTNYLGDEEVVAQMSNRLGVSVCLPPENNYKEMLKNVNKYCDRKWNKWMANLWHNYFNTPWAIISFFAALVLLILTAVQSVFSVLAYFQVCTRISYNLSNSLSAEESSDFKIRKLPRHLYIVNPEAYEPQMIAIGPINGLHFRNWEEMKEQYKMGFLKKLLQRRGKDDHHNVRRYAKDMGRPWENYKKELLVVIYASSCRDSAGDYFLEMKLLHACFIVEIFRSLRCDNGTVAMNKFSRPR</sequence>